<evidence type="ECO:0000313" key="2">
    <source>
        <dbReference type="Proteomes" id="UP000688137"/>
    </source>
</evidence>
<dbReference type="AlphaFoldDB" id="A0A8S1NCQ8"/>
<proteinExistence type="predicted"/>
<accession>A0A8S1NCQ8</accession>
<evidence type="ECO:0000313" key="1">
    <source>
        <dbReference type="EMBL" id="CAD8087293.1"/>
    </source>
</evidence>
<dbReference type="Proteomes" id="UP000688137">
    <property type="component" value="Unassembled WGS sequence"/>
</dbReference>
<name>A0A8S1NCQ8_PARPR</name>
<keyword evidence="2" id="KW-1185">Reference proteome</keyword>
<comment type="caution">
    <text evidence="1">The sequence shown here is derived from an EMBL/GenBank/DDBJ whole genome shotgun (WGS) entry which is preliminary data.</text>
</comment>
<sequence length="282" mass="33035">MFIFIIDFIRTYLTQISLFQIPNYIIIKISFLSNLKKQSQQIIQVKKVNILIDNSELLNLNLYPSLYFKFKIQQKASSLILPSSIKEKQSYYIISLASQQSSSRISLLVDQQIQKGKKYHLEQIRSIPTYSTDSIIFIIKIAFNSLIKVCESIDITLKIIYNQKNNTGFQNNQKLNSVQNIRNVYKLESLLGLKSIYLNQQSQKKIIIQIVYLNNSKIAQEYTKQLIKQLPKFLDIDNEKFYDNQQKFLTEYEFGLNISQIQEINEDVLSSNSLSTFYNKVF</sequence>
<organism evidence="1 2">
    <name type="scientific">Paramecium primaurelia</name>
    <dbReference type="NCBI Taxonomy" id="5886"/>
    <lineage>
        <taxon>Eukaryota</taxon>
        <taxon>Sar</taxon>
        <taxon>Alveolata</taxon>
        <taxon>Ciliophora</taxon>
        <taxon>Intramacronucleata</taxon>
        <taxon>Oligohymenophorea</taxon>
        <taxon>Peniculida</taxon>
        <taxon>Parameciidae</taxon>
        <taxon>Paramecium</taxon>
    </lineage>
</organism>
<reference evidence="1" key="1">
    <citation type="submission" date="2021-01" db="EMBL/GenBank/DDBJ databases">
        <authorList>
            <consortium name="Genoscope - CEA"/>
            <person name="William W."/>
        </authorList>
    </citation>
    <scope>NUCLEOTIDE SEQUENCE</scope>
</reference>
<dbReference type="EMBL" id="CAJJDM010000081">
    <property type="protein sequence ID" value="CAD8087293.1"/>
    <property type="molecule type" value="Genomic_DNA"/>
</dbReference>
<gene>
    <name evidence="1" type="ORF">PPRIM_AZ9-3.1.T0780126</name>
</gene>
<protein>
    <submittedName>
        <fullName evidence="1">Uncharacterized protein</fullName>
    </submittedName>
</protein>